<dbReference type="InterPro" id="IPR000182">
    <property type="entry name" value="GNAT_dom"/>
</dbReference>
<dbReference type="InParanoid" id="A0A0C2ZZG7"/>
<feature type="domain" description="N-acetyltransferase" evidence="1">
    <location>
        <begin position="9"/>
        <end position="170"/>
    </location>
</feature>
<gene>
    <name evidence="2" type="ORF">SCLCIDRAFT_109600</name>
</gene>
<keyword evidence="3" id="KW-1185">Reference proteome</keyword>
<evidence type="ECO:0000313" key="3">
    <source>
        <dbReference type="Proteomes" id="UP000053989"/>
    </source>
</evidence>
<dbReference type="Proteomes" id="UP000053989">
    <property type="component" value="Unassembled WGS sequence"/>
</dbReference>
<dbReference type="Gene3D" id="3.40.630.30">
    <property type="match status" value="1"/>
</dbReference>
<dbReference type="EMBL" id="KN822015">
    <property type="protein sequence ID" value="KIM66808.1"/>
    <property type="molecule type" value="Genomic_DNA"/>
</dbReference>
<accession>A0A0C2ZZG7</accession>
<organism evidence="2 3">
    <name type="scientific">Scleroderma citrinum Foug A</name>
    <dbReference type="NCBI Taxonomy" id="1036808"/>
    <lineage>
        <taxon>Eukaryota</taxon>
        <taxon>Fungi</taxon>
        <taxon>Dikarya</taxon>
        <taxon>Basidiomycota</taxon>
        <taxon>Agaricomycotina</taxon>
        <taxon>Agaricomycetes</taxon>
        <taxon>Agaricomycetidae</taxon>
        <taxon>Boletales</taxon>
        <taxon>Sclerodermatineae</taxon>
        <taxon>Sclerodermataceae</taxon>
        <taxon>Scleroderma</taxon>
    </lineage>
</organism>
<dbReference type="PANTHER" id="PTHR43792">
    <property type="entry name" value="GNAT FAMILY, PUTATIVE (AFU_ORTHOLOGUE AFUA_3G00765)-RELATED-RELATED"/>
    <property type="match status" value="1"/>
</dbReference>
<protein>
    <recommendedName>
        <fullName evidence="1">N-acetyltransferase domain-containing protein</fullName>
    </recommendedName>
</protein>
<dbReference type="InterPro" id="IPR051531">
    <property type="entry name" value="N-acetyltransferase"/>
</dbReference>
<name>A0A0C2ZZG7_9AGAM</name>
<proteinExistence type="predicted"/>
<dbReference type="HOGENOM" id="CLU_013985_3_2_1"/>
<dbReference type="SUPFAM" id="SSF55729">
    <property type="entry name" value="Acyl-CoA N-acyltransferases (Nat)"/>
    <property type="match status" value="1"/>
</dbReference>
<dbReference type="PANTHER" id="PTHR43792:SF16">
    <property type="entry name" value="N-ACETYLTRANSFERASE DOMAIN-CONTAINING PROTEIN"/>
    <property type="match status" value="1"/>
</dbReference>
<dbReference type="OrthoDB" id="630895at2759"/>
<reference evidence="3" key="2">
    <citation type="submission" date="2015-01" db="EMBL/GenBank/DDBJ databases">
        <title>Evolutionary Origins and Diversification of the Mycorrhizal Mutualists.</title>
        <authorList>
            <consortium name="DOE Joint Genome Institute"/>
            <consortium name="Mycorrhizal Genomics Consortium"/>
            <person name="Kohler A."/>
            <person name="Kuo A."/>
            <person name="Nagy L.G."/>
            <person name="Floudas D."/>
            <person name="Copeland A."/>
            <person name="Barry K.W."/>
            <person name="Cichocki N."/>
            <person name="Veneault-Fourrey C."/>
            <person name="LaButti K."/>
            <person name="Lindquist E.A."/>
            <person name="Lipzen A."/>
            <person name="Lundell T."/>
            <person name="Morin E."/>
            <person name="Murat C."/>
            <person name="Riley R."/>
            <person name="Ohm R."/>
            <person name="Sun H."/>
            <person name="Tunlid A."/>
            <person name="Henrissat B."/>
            <person name="Grigoriev I.V."/>
            <person name="Hibbett D.S."/>
            <person name="Martin F."/>
        </authorList>
    </citation>
    <scope>NUCLEOTIDE SEQUENCE [LARGE SCALE GENOMIC DNA]</scope>
    <source>
        <strain evidence="3">Foug A</strain>
    </source>
</reference>
<evidence type="ECO:0000313" key="2">
    <source>
        <dbReference type="EMBL" id="KIM66808.1"/>
    </source>
</evidence>
<dbReference type="PROSITE" id="PS51186">
    <property type="entry name" value="GNAT"/>
    <property type="match status" value="1"/>
</dbReference>
<evidence type="ECO:0000259" key="1">
    <source>
        <dbReference type="PROSITE" id="PS51186"/>
    </source>
</evidence>
<dbReference type="AlphaFoldDB" id="A0A0C2ZZG7"/>
<dbReference type="InterPro" id="IPR016181">
    <property type="entry name" value="Acyl_CoA_acyltransferase"/>
</dbReference>
<dbReference type="STRING" id="1036808.A0A0C2ZZG7"/>
<dbReference type="Pfam" id="PF13302">
    <property type="entry name" value="Acetyltransf_3"/>
    <property type="match status" value="1"/>
</dbReference>
<reference evidence="2 3" key="1">
    <citation type="submission" date="2014-04" db="EMBL/GenBank/DDBJ databases">
        <authorList>
            <consortium name="DOE Joint Genome Institute"/>
            <person name="Kuo A."/>
            <person name="Kohler A."/>
            <person name="Nagy L.G."/>
            <person name="Floudas D."/>
            <person name="Copeland A."/>
            <person name="Barry K.W."/>
            <person name="Cichocki N."/>
            <person name="Veneault-Fourrey C."/>
            <person name="LaButti K."/>
            <person name="Lindquist E.A."/>
            <person name="Lipzen A."/>
            <person name="Lundell T."/>
            <person name="Morin E."/>
            <person name="Murat C."/>
            <person name="Sun H."/>
            <person name="Tunlid A."/>
            <person name="Henrissat B."/>
            <person name="Grigoriev I.V."/>
            <person name="Hibbett D.S."/>
            <person name="Martin F."/>
            <person name="Nordberg H.P."/>
            <person name="Cantor M.N."/>
            <person name="Hua S.X."/>
        </authorList>
    </citation>
    <scope>NUCLEOTIDE SEQUENCE [LARGE SCALE GENOMIC DNA]</scope>
    <source>
        <strain evidence="2 3">Foug A</strain>
    </source>
</reference>
<dbReference type="GO" id="GO:0016747">
    <property type="term" value="F:acyltransferase activity, transferring groups other than amino-acyl groups"/>
    <property type="evidence" value="ECO:0007669"/>
    <property type="project" value="InterPro"/>
</dbReference>
<sequence length="185" mass="21455">MASYSTERLILCPYTEADLDDLMILWNDPLVQPLVIDDEIAPCGSELKDALRSSMERAAFGVVIRLKTTGEFMGQVMVTVDPTMREGTFGICLLPKFWGKGYGTEATRYMVDYSFRWFGLQKMSLSVWASNARARAVYKKIGFKIEGRKRGTVRWFKQREYIIFMGILYEEWAARESRSRVHWYA</sequence>